<feature type="compositionally biased region" description="Acidic residues" evidence="1">
    <location>
        <begin position="362"/>
        <end position="376"/>
    </location>
</feature>
<feature type="compositionally biased region" description="Pro residues" evidence="1">
    <location>
        <begin position="1376"/>
        <end position="1387"/>
    </location>
</feature>
<evidence type="ECO:0000256" key="1">
    <source>
        <dbReference type="SAM" id="MobiDB-lite"/>
    </source>
</evidence>
<feature type="compositionally biased region" description="Basic and acidic residues" evidence="1">
    <location>
        <begin position="548"/>
        <end position="582"/>
    </location>
</feature>
<feature type="compositionally biased region" description="Polar residues" evidence="1">
    <location>
        <begin position="690"/>
        <end position="699"/>
    </location>
</feature>
<feature type="compositionally biased region" description="Polar residues" evidence="1">
    <location>
        <begin position="144"/>
        <end position="155"/>
    </location>
</feature>
<accession>A0A4R0RQQ4</accession>
<feature type="compositionally biased region" description="Pro residues" evidence="1">
    <location>
        <begin position="103"/>
        <end position="114"/>
    </location>
</feature>
<feature type="compositionally biased region" description="Low complexity" evidence="1">
    <location>
        <begin position="298"/>
        <end position="328"/>
    </location>
</feature>
<feature type="region of interest" description="Disordered" evidence="1">
    <location>
        <begin position="1"/>
        <end position="433"/>
    </location>
</feature>
<protein>
    <submittedName>
        <fullName evidence="2">Uncharacterized protein</fullName>
    </submittedName>
</protein>
<dbReference type="EMBL" id="RWJN01000218">
    <property type="protein sequence ID" value="TCD64744.1"/>
    <property type="molecule type" value="Genomic_DNA"/>
</dbReference>
<organism evidence="2 3">
    <name type="scientific">Steccherinum ochraceum</name>
    <dbReference type="NCBI Taxonomy" id="92696"/>
    <lineage>
        <taxon>Eukaryota</taxon>
        <taxon>Fungi</taxon>
        <taxon>Dikarya</taxon>
        <taxon>Basidiomycota</taxon>
        <taxon>Agaricomycotina</taxon>
        <taxon>Agaricomycetes</taxon>
        <taxon>Polyporales</taxon>
        <taxon>Steccherinaceae</taxon>
        <taxon>Steccherinum</taxon>
    </lineage>
</organism>
<feature type="compositionally biased region" description="Low complexity" evidence="1">
    <location>
        <begin position="216"/>
        <end position="237"/>
    </location>
</feature>
<feature type="compositionally biased region" description="Polar residues" evidence="1">
    <location>
        <begin position="653"/>
        <end position="665"/>
    </location>
</feature>
<feature type="compositionally biased region" description="Polar residues" evidence="1">
    <location>
        <begin position="753"/>
        <end position="762"/>
    </location>
</feature>
<feature type="compositionally biased region" description="Polar residues" evidence="1">
    <location>
        <begin position="337"/>
        <end position="355"/>
    </location>
</feature>
<feature type="compositionally biased region" description="Polar residues" evidence="1">
    <location>
        <begin position="504"/>
        <end position="513"/>
    </location>
</feature>
<dbReference type="OrthoDB" id="2687738at2759"/>
<feature type="compositionally biased region" description="Polar residues" evidence="1">
    <location>
        <begin position="955"/>
        <end position="971"/>
    </location>
</feature>
<sequence>MPVFGLFSKRDKHKPQPPPYTPYKQSNSEDADADDISIVTADTSFPTSPSSTSSPPVRGGNPIYGNSPLAASASSSKIKLGFRRKKSSTFVRVEKEDASNLQPPLPPIPRPPISPSAHSEPDVDRMRPPAKGALFSAYGDPQGALSTRSLPTNKAPSHKRSNSRDAVSADNLHSADAPPQQPTKKSGGFFGWAQRDRKKSQPSAVRTPERPPPRPSLDLNAASAASSSGSQGYNSDSFNLKSFRHVGPTDSPELPVPRPPSALSGTFITPPARPRGNSVASDASQRISVAAFREAARRNNSPSPSVTRPPSRGELSSSRLDVSSSRPSMGGLRPGTNGASTASLKPTAYRNSALRTASDASSSDDSDSGESEDEDEGTVRPKGVTPRSPAKSVASSEMGHRLRVPAPGPERVARTTLGHGETDTSRAGVKSADLATLTRNASASALQSNASMERPSTMIALASSGYFDGNRRSASASSSSTSCSDSDSDDAPLATLMIPKRPGSSASNATSGSRPRKPSKPLIDIGSLGTPSLPMPIFSENSLTISPTDEKFTPPTPPEKDKKEEKKEEEKDRKPTLSDRLARVAQTAAAGRRSTENLPSSNGSGERRTGSLDLLRDRDNVLNSTHGKAGTTSSPIPPLPTRSQTAPIGFDPSSISTPSSQMDSSTPPPNRSHTPEPPLARPKRSEKRLSMSSSPNPNGNVVRDLTDPTPIRPTPVRSRSPPAAFSVTSRPASQMSLGSSSSLPQQPQPSGHAHTSSQSTIQPPRPQSRLRNEQPTVRMIGATSKVSSSVDSTSSEESDEESESDELPPPRSKLVSKPAPSPSPASTSSIAPPNTLSPSPRPRRGSDVLRAPPPRTSSMYALDEMKSTKLLIPAGPPSVVSSSSANSSPISAISNRKRASTLVPGGGLDPAKGFTGTGLLASLPAPPSQTKVPSGGLKLPLPLDVSRPPPVPSTAIKTRQRSSTMFENSPTDKAPERPPLPISSHSTPSGKPVRPSARPPSSAQTLMSPGFTGLPPPRPFAGGVRGNSPSASSAGDSSSTGRTPLTPRDGSEIGVGVRERRDSDTRSVATGRFSTKEKEKWSGSNISVPAAGARKGHKKTASVTFDEPEKSAKVSSEDERRRERRRSEAKAAIELGNVVNGRGPVTNADDEDDLPLNSMGPRMGGMNMMNPMMNLTPPTPMAWGRPNSGMMSPGMSPMNMNPMGMFPAPPPNADPAFLVAHQQAMMVAKQAYQYAVAQQAMAQANEEWERGSTATSAFGGGASTYGGGSSYGGGMGGMSPMGGMGMGMGGMNPMYPGYGMWPGPMMFPSTAQSMYAGSVVGSDVGGGGGGWGSRSAYGDTGDRFRNNGGGGGFSSSASVAGVRLSQRPRTKTAPSSKPPPPSSWKKA</sequence>
<feature type="compositionally biased region" description="Low complexity" evidence="1">
    <location>
        <begin position="731"/>
        <end position="751"/>
    </location>
</feature>
<feature type="compositionally biased region" description="Low complexity" evidence="1">
    <location>
        <begin position="824"/>
        <end position="833"/>
    </location>
</feature>
<comment type="caution">
    <text evidence="2">The sequence shown here is derived from an EMBL/GenBank/DDBJ whole genome shotgun (WGS) entry which is preliminary data.</text>
</comment>
<feature type="compositionally biased region" description="Low complexity" evidence="1">
    <location>
        <begin position="783"/>
        <end position="793"/>
    </location>
</feature>
<proteinExistence type="predicted"/>
<feature type="compositionally biased region" description="Pro residues" evidence="1">
    <location>
        <begin position="666"/>
        <end position="680"/>
    </location>
</feature>
<feature type="compositionally biased region" description="Low complexity" evidence="1">
    <location>
        <begin position="994"/>
        <end position="1003"/>
    </location>
</feature>
<feature type="compositionally biased region" description="Low complexity" evidence="1">
    <location>
        <begin position="877"/>
        <end position="894"/>
    </location>
</feature>
<gene>
    <name evidence="2" type="ORF">EIP91_003666</name>
</gene>
<dbReference type="STRING" id="92696.A0A4R0RQQ4"/>
<feature type="compositionally biased region" description="Basic and acidic residues" evidence="1">
    <location>
        <begin position="1107"/>
        <end position="1129"/>
    </location>
</feature>
<feature type="compositionally biased region" description="Acidic residues" evidence="1">
    <location>
        <begin position="794"/>
        <end position="806"/>
    </location>
</feature>
<name>A0A4R0RQQ4_9APHY</name>
<feature type="compositionally biased region" description="Low complexity" evidence="1">
    <location>
        <begin position="473"/>
        <end position="485"/>
    </location>
</feature>
<evidence type="ECO:0000313" key="3">
    <source>
        <dbReference type="Proteomes" id="UP000292702"/>
    </source>
</evidence>
<feature type="region of interest" description="Disordered" evidence="1">
    <location>
        <begin position="1335"/>
        <end position="1387"/>
    </location>
</feature>
<feature type="compositionally biased region" description="Low complexity" evidence="1">
    <location>
        <begin position="43"/>
        <end position="56"/>
    </location>
</feature>
<evidence type="ECO:0000313" key="2">
    <source>
        <dbReference type="EMBL" id="TCD64744.1"/>
    </source>
</evidence>
<reference evidence="2 3" key="1">
    <citation type="submission" date="2018-11" db="EMBL/GenBank/DDBJ databases">
        <title>Genome assembly of Steccherinum ochraceum LE-BIN_3174, the white-rot fungus of the Steccherinaceae family (The Residual Polyporoid clade, Polyporales, Basidiomycota).</title>
        <authorList>
            <person name="Fedorova T.V."/>
            <person name="Glazunova O.A."/>
            <person name="Landesman E.O."/>
            <person name="Moiseenko K.V."/>
            <person name="Psurtseva N.V."/>
            <person name="Savinova O.S."/>
            <person name="Shakhova N.V."/>
            <person name="Tyazhelova T.V."/>
            <person name="Vasina D.V."/>
        </authorList>
    </citation>
    <scope>NUCLEOTIDE SEQUENCE [LARGE SCALE GENOMIC DNA]</scope>
    <source>
        <strain evidence="2 3">LE-BIN_3174</strain>
    </source>
</reference>
<keyword evidence="3" id="KW-1185">Reference proteome</keyword>
<feature type="compositionally biased region" description="Polar residues" evidence="1">
    <location>
        <begin position="621"/>
        <end position="634"/>
    </location>
</feature>
<feature type="compositionally biased region" description="Basic and acidic residues" evidence="1">
    <location>
        <begin position="605"/>
        <end position="620"/>
    </location>
</feature>
<feature type="compositionally biased region" description="Polar residues" evidence="1">
    <location>
        <begin position="278"/>
        <end position="287"/>
    </location>
</feature>
<feature type="region of interest" description="Disordered" evidence="1">
    <location>
        <begin position="467"/>
        <end position="1129"/>
    </location>
</feature>
<dbReference type="Proteomes" id="UP000292702">
    <property type="component" value="Unassembled WGS sequence"/>
</dbReference>
<feature type="compositionally biased region" description="Low complexity" evidence="1">
    <location>
        <begin position="1028"/>
        <end position="1039"/>
    </location>
</feature>